<dbReference type="Proteomes" id="UP000658793">
    <property type="component" value="Unassembled WGS sequence"/>
</dbReference>
<accession>A0ABQ1HNQ9</accession>
<dbReference type="EMBL" id="BMGA01000008">
    <property type="protein sequence ID" value="GGA84604.1"/>
    <property type="molecule type" value="Genomic_DNA"/>
</dbReference>
<protein>
    <recommendedName>
        <fullName evidence="5">Phage head morphogenesis domain-containing protein</fullName>
    </recommendedName>
</protein>
<dbReference type="InterPro" id="IPR040559">
    <property type="entry name" value="CdiA_C"/>
</dbReference>
<dbReference type="NCBIfam" id="TIGR01641">
    <property type="entry name" value="phageSPP1_gp7"/>
    <property type="match status" value="1"/>
</dbReference>
<name>A0ABQ1HNQ9_9FLAO</name>
<reference evidence="4" key="1">
    <citation type="journal article" date="2019" name="Int. J. Syst. Evol. Microbiol.">
        <title>The Global Catalogue of Microorganisms (GCM) 10K type strain sequencing project: providing services to taxonomists for standard genome sequencing and annotation.</title>
        <authorList>
            <consortium name="The Broad Institute Genomics Platform"/>
            <consortium name="The Broad Institute Genome Sequencing Center for Infectious Disease"/>
            <person name="Wu L."/>
            <person name="Ma J."/>
        </authorList>
    </citation>
    <scope>NUCLEOTIDE SEQUENCE [LARGE SCALE GENOMIC DNA]</scope>
    <source>
        <strain evidence="4">CGMCC 1.12811</strain>
    </source>
</reference>
<dbReference type="Gene3D" id="3.40.1350.120">
    <property type="match status" value="1"/>
</dbReference>
<evidence type="ECO:0000313" key="4">
    <source>
        <dbReference type="Proteomes" id="UP000658793"/>
    </source>
</evidence>
<sequence>MINQIAKDLHEGKIKPEDLNSELISRTYSDLSEGAGKGYGKKWSKFPADGKGSLPNELKKNLYAFSGAKSYAQLEEINRLLFDQDGKLRPFNEFAVLAKKVNRQYNVNYLQAEYQTARTAAQMAEKWERLQETKDLFPNLKYRIVGDSLVRPEHAKLDGIIKPIDDPFWSKYYPPLDWRCRCDAVPTAEDTTDDKEEDLPKPTFKGNVGKDKEIFTKKGTFFKLLNTNEKAIQNAELSKLNAPVEVVHRSKKGKVEASIFADEVDLKDNIATAIILADNLNLNVQIRPHLDGRIVPGHKNPEYLINGVLGERKAPESTNYKKSLKKANEQKCEVVVIDLSVNKDSIENAYAKIENVLKQPGIHPNIKTVYIVSKDGKEVKEYKRKKQPKK</sequence>
<dbReference type="Pfam" id="PF18451">
    <property type="entry name" value="CdiA_C"/>
    <property type="match status" value="1"/>
</dbReference>
<evidence type="ECO:0008006" key="5">
    <source>
        <dbReference type="Google" id="ProtNLM"/>
    </source>
</evidence>
<proteinExistence type="predicted"/>
<dbReference type="InterPro" id="IPR006528">
    <property type="entry name" value="Phage_head_morphogenesis_dom"/>
</dbReference>
<keyword evidence="4" id="KW-1185">Reference proteome</keyword>
<comment type="caution">
    <text evidence="3">The sequence shown here is derived from an EMBL/GenBank/DDBJ whole genome shotgun (WGS) entry which is preliminary data.</text>
</comment>
<dbReference type="Pfam" id="PF04233">
    <property type="entry name" value="Phage_Mu_F"/>
    <property type="match status" value="1"/>
</dbReference>
<organism evidence="3 4">
    <name type="scientific">Flavobacterium palustre</name>
    <dbReference type="NCBI Taxonomy" id="1476463"/>
    <lineage>
        <taxon>Bacteria</taxon>
        <taxon>Pseudomonadati</taxon>
        <taxon>Bacteroidota</taxon>
        <taxon>Flavobacteriia</taxon>
        <taxon>Flavobacteriales</taxon>
        <taxon>Flavobacteriaceae</taxon>
        <taxon>Flavobacterium</taxon>
    </lineage>
</organism>
<evidence type="ECO:0000313" key="3">
    <source>
        <dbReference type="EMBL" id="GGA84604.1"/>
    </source>
</evidence>
<feature type="domain" description="tRNA nuclease CdiA C-terminal" evidence="2">
    <location>
        <begin position="299"/>
        <end position="377"/>
    </location>
</feature>
<evidence type="ECO:0000259" key="1">
    <source>
        <dbReference type="Pfam" id="PF04233"/>
    </source>
</evidence>
<evidence type="ECO:0000259" key="2">
    <source>
        <dbReference type="Pfam" id="PF18451"/>
    </source>
</evidence>
<gene>
    <name evidence="3" type="ORF">GCM10008015_26720</name>
</gene>
<dbReference type="RefSeq" id="WP_188494856.1">
    <property type="nucleotide sequence ID" value="NZ_BMGA01000008.1"/>
</dbReference>
<feature type="domain" description="Phage head morphogenesis" evidence="1">
    <location>
        <begin position="97"/>
        <end position="184"/>
    </location>
</feature>